<protein>
    <submittedName>
        <fullName evidence="2">Hypothetical_protein</fullName>
    </submittedName>
</protein>
<organism evidence="1">
    <name type="scientific">Hexamita inflata</name>
    <dbReference type="NCBI Taxonomy" id="28002"/>
    <lineage>
        <taxon>Eukaryota</taxon>
        <taxon>Metamonada</taxon>
        <taxon>Diplomonadida</taxon>
        <taxon>Hexamitidae</taxon>
        <taxon>Hexamitinae</taxon>
        <taxon>Hexamita</taxon>
    </lineage>
</organism>
<dbReference type="AlphaFoldDB" id="A0AA86TNT4"/>
<keyword evidence="3" id="KW-1185">Reference proteome</keyword>
<sequence>MILICNLNLYHLQNKHISTVFVVSNNIPEKYFTSNEISIQYTKYGLVNFSVCISPSSFQLCNKLCCVIQVCCKDQYQFIRLRIASTSCFNHIFFLQIVYRKTNTKSYAKQKRVLPREDDVIDQTDPYAIQFDFHN</sequence>
<evidence type="ECO:0000313" key="1">
    <source>
        <dbReference type="EMBL" id="CAI9923246.1"/>
    </source>
</evidence>
<dbReference type="Proteomes" id="UP001642409">
    <property type="component" value="Unassembled WGS sequence"/>
</dbReference>
<comment type="caution">
    <text evidence="1">The sequence shown here is derived from an EMBL/GenBank/DDBJ whole genome shotgun (WGS) entry which is preliminary data.</text>
</comment>
<evidence type="ECO:0000313" key="3">
    <source>
        <dbReference type="Proteomes" id="UP001642409"/>
    </source>
</evidence>
<proteinExistence type="predicted"/>
<reference evidence="2 3" key="2">
    <citation type="submission" date="2024-07" db="EMBL/GenBank/DDBJ databases">
        <authorList>
            <person name="Akdeniz Z."/>
        </authorList>
    </citation>
    <scope>NUCLEOTIDE SEQUENCE [LARGE SCALE GENOMIC DNA]</scope>
</reference>
<evidence type="ECO:0000313" key="2">
    <source>
        <dbReference type="EMBL" id="CAL5980409.1"/>
    </source>
</evidence>
<name>A0AA86TNT4_9EUKA</name>
<dbReference type="EMBL" id="CAXDID020000012">
    <property type="protein sequence ID" value="CAL5980409.1"/>
    <property type="molecule type" value="Genomic_DNA"/>
</dbReference>
<gene>
    <name evidence="1" type="ORF">HINF_LOCUS10891</name>
    <name evidence="2" type="ORF">HINF_LOCUS6158</name>
</gene>
<dbReference type="EMBL" id="CATOUU010000279">
    <property type="protein sequence ID" value="CAI9923246.1"/>
    <property type="molecule type" value="Genomic_DNA"/>
</dbReference>
<accession>A0AA86TNT4</accession>
<reference evidence="1" key="1">
    <citation type="submission" date="2023-06" db="EMBL/GenBank/DDBJ databases">
        <authorList>
            <person name="Kurt Z."/>
        </authorList>
    </citation>
    <scope>NUCLEOTIDE SEQUENCE</scope>
</reference>